<dbReference type="SUPFAM" id="SSF56574">
    <property type="entry name" value="Serpins"/>
    <property type="match status" value="1"/>
</dbReference>
<evidence type="ECO:0000313" key="4">
    <source>
        <dbReference type="EMBL" id="KAK8894570.1"/>
    </source>
</evidence>
<evidence type="ECO:0000256" key="2">
    <source>
        <dbReference type="RuleBase" id="RU000411"/>
    </source>
</evidence>
<dbReference type="InterPro" id="IPR042185">
    <property type="entry name" value="Serpin_sf_2"/>
</dbReference>
<comment type="caution">
    <text evidence="4">The sequence shown here is derived from an EMBL/GenBank/DDBJ whole genome shotgun (WGS) entry which is preliminary data.</text>
</comment>
<dbReference type="SMART" id="SM00093">
    <property type="entry name" value="SERPIN"/>
    <property type="match status" value="1"/>
</dbReference>
<dbReference type="InterPro" id="IPR000215">
    <property type="entry name" value="Serpin_fam"/>
</dbReference>
<evidence type="ECO:0000256" key="1">
    <source>
        <dbReference type="ARBA" id="ARBA00009500"/>
    </source>
</evidence>
<dbReference type="InterPro" id="IPR023796">
    <property type="entry name" value="Serpin_dom"/>
</dbReference>
<sequence length="438" mass="50353">MNDFLPGISSALAEFSFKTALDFFIKNQKNSLFSPYSLFLALFLSSALNPDISPRILKHLNFPNTKISPGDQIKQLRYFSKSVETVPSLPKNINSSSFNRFISKYDLNEDQKFITYIILNRIINGISNNDSTDKEAKISSFLDKVKEDPDETSLSQKAQNFKKIIKEDIHKYPLIIGSNHLFLNNNAEFSIPAPITKKYRNYIVRTEFPEPGYKVINKFVENSTRGLIHDFISASDLPSSSSYFIANTIYFKGTWKHQFKVLQKEHIFNTINGNEEKMEFLKGTDDFKYYEDDDLLYIKLQYYKCSFSYEIIMPQKIKRFSSIKTQLFDSNLLDKISKEATYTNILLKMPKFTIKTDLMNFDHIVNIQGADSIIQKAVIIVDEKGTKAAAATGVIARGINLPKTPKKVTINQPFIFMIRDTERNIPLFIGEFVNPPKE</sequence>
<gene>
    <name evidence="4" type="ORF">M9Y10_023006</name>
</gene>
<proteinExistence type="inferred from homology"/>
<dbReference type="EMBL" id="JAPFFF010000003">
    <property type="protein sequence ID" value="KAK8894570.1"/>
    <property type="molecule type" value="Genomic_DNA"/>
</dbReference>
<protein>
    <recommendedName>
        <fullName evidence="3">Serpin domain-containing protein</fullName>
    </recommendedName>
</protein>
<dbReference type="Gene3D" id="6.20.40.10">
    <property type="match status" value="1"/>
</dbReference>
<dbReference type="Gene3D" id="2.30.39.10">
    <property type="entry name" value="Alpha-1-antitrypsin, domain 1"/>
    <property type="match status" value="1"/>
</dbReference>
<dbReference type="PANTHER" id="PTHR11461">
    <property type="entry name" value="SERINE PROTEASE INHIBITOR, SERPIN"/>
    <property type="match status" value="1"/>
</dbReference>
<dbReference type="Pfam" id="PF00079">
    <property type="entry name" value="Serpin"/>
    <property type="match status" value="2"/>
</dbReference>
<keyword evidence="5" id="KW-1185">Reference proteome</keyword>
<evidence type="ECO:0000313" key="5">
    <source>
        <dbReference type="Proteomes" id="UP001470230"/>
    </source>
</evidence>
<organism evidence="4 5">
    <name type="scientific">Tritrichomonas musculus</name>
    <dbReference type="NCBI Taxonomy" id="1915356"/>
    <lineage>
        <taxon>Eukaryota</taxon>
        <taxon>Metamonada</taxon>
        <taxon>Parabasalia</taxon>
        <taxon>Tritrichomonadida</taxon>
        <taxon>Tritrichomonadidae</taxon>
        <taxon>Tritrichomonas</taxon>
    </lineage>
</organism>
<dbReference type="Gene3D" id="3.30.497.10">
    <property type="entry name" value="Antithrombin, subunit I, domain 2"/>
    <property type="match status" value="1"/>
</dbReference>
<feature type="domain" description="Serpin" evidence="3">
    <location>
        <begin position="21"/>
        <end position="435"/>
    </location>
</feature>
<dbReference type="PANTHER" id="PTHR11461:SF211">
    <property type="entry name" value="GH10112P-RELATED"/>
    <property type="match status" value="1"/>
</dbReference>
<dbReference type="Gene3D" id="2.10.310.10">
    <property type="entry name" value="Serpins superfamily"/>
    <property type="match status" value="1"/>
</dbReference>
<accession>A0ABR2KTX9</accession>
<reference evidence="4 5" key="1">
    <citation type="submission" date="2024-04" db="EMBL/GenBank/DDBJ databases">
        <title>Tritrichomonas musculus Genome.</title>
        <authorList>
            <person name="Alves-Ferreira E."/>
            <person name="Grigg M."/>
            <person name="Lorenzi H."/>
            <person name="Galac M."/>
        </authorList>
    </citation>
    <scope>NUCLEOTIDE SEQUENCE [LARGE SCALE GENOMIC DNA]</scope>
    <source>
        <strain evidence="4 5">EAF2021</strain>
    </source>
</reference>
<dbReference type="InterPro" id="IPR023795">
    <property type="entry name" value="Serpin_CS"/>
</dbReference>
<dbReference type="Proteomes" id="UP001470230">
    <property type="component" value="Unassembled WGS sequence"/>
</dbReference>
<name>A0ABR2KTX9_9EUKA</name>
<dbReference type="InterPro" id="IPR042178">
    <property type="entry name" value="Serpin_sf_1"/>
</dbReference>
<dbReference type="PROSITE" id="PS00284">
    <property type="entry name" value="SERPIN"/>
    <property type="match status" value="1"/>
</dbReference>
<comment type="similarity">
    <text evidence="1 2">Belongs to the serpin family.</text>
</comment>
<evidence type="ECO:0000259" key="3">
    <source>
        <dbReference type="SMART" id="SM00093"/>
    </source>
</evidence>
<dbReference type="InterPro" id="IPR036186">
    <property type="entry name" value="Serpin_sf"/>
</dbReference>